<dbReference type="Proteomes" id="UP000204584">
    <property type="component" value="Segment"/>
</dbReference>
<evidence type="ECO:0000256" key="1">
    <source>
        <dbReference type="ARBA" id="ARBA00022737"/>
    </source>
</evidence>
<dbReference type="Pfam" id="PF02493">
    <property type="entry name" value="MORN"/>
    <property type="match status" value="5"/>
</dbReference>
<dbReference type="Pfam" id="PF12937">
    <property type="entry name" value="F-box-like"/>
    <property type="match status" value="1"/>
</dbReference>
<evidence type="ECO:0000256" key="2">
    <source>
        <dbReference type="SAM" id="MobiDB-lite"/>
    </source>
</evidence>
<accession>S4VVY9</accession>
<dbReference type="PANTHER" id="PTHR23084">
    <property type="entry name" value="PHOSPHATIDYLINOSITOL-4-PHOSPHATE 5-KINASE RELATED"/>
    <property type="match status" value="1"/>
</dbReference>
<keyword evidence="1" id="KW-0677">Repeat</keyword>
<dbReference type="InterPro" id="IPR036047">
    <property type="entry name" value="F-box-like_dom_sf"/>
</dbReference>
<feature type="compositionally biased region" description="Low complexity" evidence="2">
    <location>
        <begin position="1"/>
        <end position="20"/>
    </location>
</feature>
<feature type="region of interest" description="Disordered" evidence="2">
    <location>
        <begin position="1"/>
        <end position="21"/>
    </location>
</feature>
<dbReference type="GeneID" id="16606606"/>
<organism evidence="4 5">
    <name type="scientific">Pandoravirus salinus</name>
    <dbReference type="NCBI Taxonomy" id="1349410"/>
    <lineage>
        <taxon>Viruses</taxon>
        <taxon>Pandoravirus</taxon>
    </lineage>
</organism>
<dbReference type="EMBL" id="KC977571">
    <property type="protein sequence ID" value="AGO84819.1"/>
    <property type="molecule type" value="Genomic_DNA"/>
</dbReference>
<name>S4VVY9_9VIRU</name>
<dbReference type="InterPro" id="IPR001810">
    <property type="entry name" value="F-box_dom"/>
</dbReference>
<dbReference type="InterPro" id="IPR003409">
    <property type="entry name" value="MORN"/>
</dbReference>
<dbReference type="CDD" id="cd09917">
    <property type="entry name" value="F-box_SF"/>
    <property type="match status" value="1"/>
</dbReference>
<dbReference type="PANTHER" id="PTHR23084:SF263">
    <property type="entry name" value="MORN REPEAT-CONTAINING PROTEIN 1"/>
    <property type="match status" value="1"/>
</dbReference>
<dbReference type="SUPFAM" id="SSF82185">
    <property type="entry name" value="Histone H3 K4-specific methyltransferase SET7/9 N-terminal domain"/>
    <property type="match status" value="2"/>
</dbReference>
<evidence type="ECO:0000259" key="3">
    <source>
        <dbReference type="Pfam" id="PF12937"/>
    </source>
</evidence>
<feature type="region of interest" description="Disordered" evidence="2">
    <location>
        <begin position="28"/>
        <end position="47"/>
    </location>
</feature>
<dbReference type="SUPFAM" id="SSF81383">
    <property type="entry name" value="F-box domain"/>
    <property type="match status" value="1"/>
</dbReference>
<dbReference type="KEGG" id="vg:16606606"/>
<dbReference type="SMART" id="SM00698">
    <property type="entry name" value="MORN"/>
    <property type="match status" value="5"/>
</dbReference>
<dbReference type="RefSeq" id="YP_008437892.1">
    <property type="nucleotide sequence ID" value="NC_022098.1"/>
</dbReference>
<evidence type="ECO:0000313" key="5">
    <source>
        <dbReference type="Proteomes" id="UP000204584"/>
    </source>
</evidence>
<feature type="domain" description="F-box" evidence="3">
    <location>
        <begin position="50"/>
        <end position="84"/>
    </location>
</feature>
<dbReference type="Gene3D" id="2.20.110.10">
    <property type="entry name" value="Histone H3 K4-specific methyltransferase SET7/9 N-terminal domain"/>
    <property type="match status" value="2"/>
</dbReference>
<proteinExistence type="predicted"/>
<protein>
    <submittedName>
        <fullName evidence="4">Morn repeat incomplete domain containing protein</fullName>
    </submittedName>
</protein>
<keyword evidence="5" id="KW-1185">Reference proteome</keyword>
<reference evidence="4 5" key="1">
    <citation type="journal article" date="2013" name="Science">
        <title>Pandoraviruses: amoeba viruses with genomes up to 2.5 Mb reaching that of parasitic eukaryotes.</title>
        <authorList>
            <person name="Philippe N."/>
            <person name="Legendre M."/>
            <person name="Doutre G."/>
            <person name="Coute Y."/>
            <person name="Poirot O."/>
            <person name="Lescot M."/>
            <person name="Arslan D."/>
            <person name="Seltzer V."/>
            <person name="Bertaux L."/>
            <person name="Bruley C."/>
            <person name="Garin J."/>
            <person name="Claverie J.M."/>
            <person name="Abergel C."/>
        </authorList>
    </citation>
    <scope>NUCLEOTIDE SEQUENCE [LARGE SCALE GENOMIC DNA]</scope>
</reference>
<sequence>MHEQPAATVRRARPRAAVPPQCGPCDSLSVIGRSTNDDTGENAPLPLPTIDDLPAEIQVMIVNRLADARDLLALRATSRVWRLLMAGERGPVYALCRPLLPDEALERLASHPEGDLLMCVLYGMLGPTHTSLRSIEPTQRRGTTYWVPRPKGVFCGWGLALGDVHMSGGPPLHVWAVGLWSNDRLFDGVTRAVDLVGAVQGDTWHWRSPHITPACRRAMRRAHWVGRVADGAAHGRGVWQVSGRHRCERRDAQCGVTCVGQWSKGALVSGTMMWCDGHVYRGEFLNNLFHGFGTLDMGHHARYVGGWSAGKPDGHGTLYDGESHWNDSDPVPSFYCGGWCRGKQDGVGAKEWQDGRQYVGVWANGRFEGRGSFKHADGSRHDGKWHWGERHGQGECFGPDGRRRRRGYWVRDLPCSRLTYRHYKETGYQKSTTRCALSMAGRPLHGLARWVDKPLINS</sequence>
<evidence type="ECO:0000313" key="4">
    <source>
        <dbReference type="EMBL" id="AGO84819.1"/>
    </source>
</evidence>
<gene>
    <name evidence="4" type="ORF">psal_cds_797</name>
</gene>